<reference evidence="1" key="1">
    <citation type="submission" date="2018-05" db="EMBL/GenBank/DDBJ databases">
        <authorList>
            <person name="Lanie J.A."/>
            <person name="Ng W.-L."/>
            <person name="Kazmierczak K.M."/>
            <person name="Andrzejewski T.M."/>
            <person name="Davidsen T.M."/>
            <person name="Wayne K.J."/>
            <person name="Tettelin H."/>
            <person name="Glass J.I."/>
            <person name="Rusch D."/>
            <person name="Podicherti R."/>
            <person name="Tsui H.-C.T."/>
            <person name="Winkler M.E."/>
        </authorList>
    </citation>
    <scope>NUCLEOTIDE SEQUENCE</scope>
</reference>
<gene>
    <name evidence="1" type="ORF">METZ01_LOCUS495719</name>
</gene>
<name>A0A383DF26_9ZZZZ</name>
<accession>A0A383DF26</accession>
<proteinExistence type="predicted"/>
<protein>
    <submittedName>
        <fullName evidence="1">Uncharacterized protein</fullName>
    </submittedName>
</protein>
<sequence>KGERFIRLANKRVNKAIRSLQMIQNLTNKRNYSFSDDQANKIIKALQSELNNIKRSFKNNDKFGTNDFTL</sequence>
<dbReference type="AlphaFoldDB" id="A0A383DF26"/>
<evidence type="ECO:0000313" key="1">
    <source>
        <dbReference type="EMBL" id="SVE42865.1"/>
    </source>
</evidence>
<feature type="non-terminal residue" evidence="1">
    <location>
        <position position="1"/>
    </location>
</feature>
<dbReference type="EMBL" id="UINC01216642">
    <property type="protein sequence ID" value="SVE42865.1"/>
    <property type="molecule type" value="Genomic_DNA"/>
</dbReference>
<organism evidence="1">
    <name type="scientific">marine metagenome</name>
    <dbReference type="NCBI Taxonomy" id="408172"/>
    <lineage>
        <taxon>unclassified sequences</taxon>
        <taxon>metagenomes</taxon>
        <taxon>ecological metagenomes</taxon>
    </lineage>
</organism>